<dbReference type="AlphaFoldDB" id="A0AAD8Y4T6"/>
<protein>
    <recommendedName>
        <fullName evidence="3">Methyltransferase FkbM domain-containing protein</fullName>
    </recommendedName>
</protein>
<evidence type="ECO:0008006" key="3">
    <source>
        <dbReference type="Google" id="ProtNLM"/>
    </source>
</evidence>
<proteinExistence type="predicted"/>
<dbReference type="EMBL" id="JATAAI010000017">
    <property type="protein sequence ID" value="KAK1739583.1"/>
    <property type="molecule type" value="Genomic_DNA"/>
</dbReference>
<accession>A0AAD8Y4T6</accession>
<keyword evidence="2" id="KW-1185">Reference proteome</keyword>
<organism evidence="1 2">
    <name type="scientific">Skeletonema marinoi</name>
    <dbReference type="NCBI Taxonomy" id="267567"/>
    <lineage>
        <taxon>Eukaryota</taxon>
        <taxon>Sar</taxon>
        <taxon>Stramenopiles</taxon>
        <taxon>Ochrophyta</taxon>
        <taxon>Bacillariophyta</taxon>
        <taxon>Coscinodiscophyceae</taxon>
        <taxon>Thalassiosirophycidae</taxon>
        <taxon>Thalassiosirales</taxon>
        <taxon>Skeletonemataceae</taxon>
        <taxon>Skeletonema</taxon>
        <taxon>Skeletonema marinoi-dohrnii complex</taxon>
    </lineage>
</organism>
<comment type="caution">
    <text evidence="1">The sequence shown here is derived from an EMBL/GenBank/DDBJ whole genome shotgun (WGS) entry which is preliminary data.</text>
</comment>
<dbReference type="Proteomes" id="UP001224775">
    <property type="component" value="Unassembled WGS sequence"/>
</dbReference>
<evidence type="ECO:0000313" key="1">
    <source>
        <dbReference type="EMBL" id="KAK1739583.1"/>
    </source>
</evidence>
<reference evidence="1" key="1">
    <citation type="submission" date="2023-06" db="EMBL/GenBank/DDBJ databases">
        <title>Survivors Of The Sea: Transcriptome response of Skeletonema marinoi to long-term dormancy.</title>
        <authorList>
            <person name="Pinder M.I.M."/>
            <person name="Kourtchenko O."/>
            <person name="Robertson E.K."/>
            <person name="Larsson T."/>
            <person name="Maumus F."/>
            <person name="Osuna-Cruz C.M."/>
            <person name="Vancaester E."/>
            <person name="Stenow R."/>
            <person name="Vandepoele K."/>
            <person name="Ploug H."/>
            <person name="Bruchert V."/>
            <person name="Godhe A."/>
            <person name="Topel M."/>
        </authorList>
    </citation>
    <scope>NUCLEOTIDE SEQUENCE</scope>
    <source>
        <strain evidence="1">R05AC</strain>
    </source>
</reference>
<sequence length="93" mass="10652">MKNERAPASDSKSFVSISSHDLFRKMNVPHHIDYFSLDVEGAEEFIMMDFPWKDYHISLLSVETTSAGLQEVLIDNGFKMVARLGEDTLWLTN</sequence>
<evidence type="ECO:0000313" key="2">
    <source>
        <dbReference type="Proteomes" id="UP001224775"/>
    </source>
</evidence>
<name>A0AAD8Y4T6_9STRA</name>
<gene>
    <name evidence="1" type="ORF">QTG54_009342</name>
</gene>
<feature type="non-terminal residue" evidence="1">
    <location>
        <position position="93"/>
    </location>
</feature>